<dbReference type="PANTHER" id="PTHR10696">
    <property type="entry name" value="GAMMA-BUTYROBETAINE HYDROXYLASE-RELATED"/>
    <property type="match status" value="1"/>
</dbReference>
<evidence type="ECO:0000256" key="5">
    <source>
        <dbReference type="ARBA" id="ARBA00012267"/>
    </source>
</evidence>
<dbReference type="UniPathway" id="UPA00118"/>
<dbReference type="Gene3D" id="3.30.2020.30">
    <property type="match status" value="1"/>
</dbReference>
<dbReference type="OrthoDB" id="408743at2759"/>
<dbReference type="Pfam" id="PF06155">
    <property type="entry name" value="GBBH-like_N"/>
    <property type="match status" value="1"/>
</dbReference>
<evidence type="ECO:0000256" key="12">
    <source>
        <dbReference type="ARBA" id="ARBA00030363"/>
    </source>
</evidence>
<dbReference type="FunFam" id="3.30.2020.30:FF:000002">
    <property type="entry name" value="Putative gamma-butyrobetaine dioxygenase"/>
    <property type="match status" value="1"/>
</dbReference>
<dbReference type="GO" id="GO:0005506">
    <property type="term" value="F:iron ion binding"/>
    <property type="evidence" value="ECO:0007669"/>
    <property type="project" value="InterPro"/>
</dbReference>
<dbReference type="InterPro" id="IPR012776">
    <property type="entry name" value="Trimethyllysine_dOase"/>
</dbReference>
<dbReference type="Proteomes" id="UP000094527">
    <property type="component" value="Unassembled WGS sequence"/>
</dbReference>
<evidence type="ECO:0000256" key="14">
    <source>
        <dbReference type="ARBA" id="ARBA00032283"/>
    </source>
</evidence>
<dbReference type="PANTHER" id="PTHR10696:SF51">
    <property type="entry name" value="TRIMETHYLLYSINE DIOXYGENASE, MITOCHONDRIAL"/>
    <property type="match status" value="1"/>
</dbReference>
<dbReference type="FunFam" id="3.60.130.10:FF:000001">
    <property type="entry name" value="Trimethyllysine dioxygenase, mitochondrial"/>
    <property type="match status" value="1"/>
</dbReference>
<comment type="similarity">
    <text evidence="4">Belongs to the gamma-BBH/TMLD family.</text>
</comment>
<evidence type="ECO:0000256" key="10">
    <source>
        <dbReference type="ARBA" id="ARBA00023002"/>
    </source>
</evidence>
<evidence type="ECO:0000256" key="2">
    <source>
        <dbReference type="ARBA" id="ARBA00001961"/>
    </source>
</evidence>
<dbReference type="GO" id="GO:0050353">
    <property type="term" value="F:trimethyllysine dioxygenase activity"/>
    <property type="evidence" value="ECO:0007669"/>
    <property type="project" value="UniProtKB-EC"/>
</dbReference>
<dbReference type="EMBL" id="LJIJ01000023">
    <property type="protein sequence ID" value="ODN05436.1"/>
    <property type="molecule type" value="Genomic_DNA"/>
</dbReference>
<dbReference type="Gene3D" id="3.60.130.10">
    <property type="entry name" value="Clavaminate synthase-like"/>
    <property type="match status" value="1"/>
</dbReference>
<keyword evidence="9 19" id="KW-0223">Dioxygenase</keyword>
<protein>
    <recommendedName>
        <fullName evidence="6">Trimethyllysine dioxygenase, mitochondrial</fullName>
        <ecNumber evidence="5">1.14.11.8</ecNumber>
    </recommendedName>
    <alternativeName>
        <fullName evidence="13">Epsilon-trimethyllysine 2-oxoglutarate dioxygenase</fullName>
    </alternativeName>
    <alternativeName>
        <fullName evidence="12">TML hydroxylase</fullName>
    </alternativeName>
    <alternativeName>
        <fullName evidence="14">TML-alpha-ketoglutarate dioxygenase</fullName>
    </alternativeName>
</protein>
<evidence type="ECO:0000256" key="8">
    <source>
        <dbReference type="ARBA" id="ARBA00022873"/>
    </source>
</evidence>
<evidence type="ECO:0000259" key="18">
    <source>
        <dbReference type="Pfam" id="PF06155"/>
    </source>
</evidence>
<dbReference type="GO" id="GO:0045329">
    <property type="term" value="P:carnitine biosynthetic process"/>
    <property type="evidence" value="ECO:0007669"/>
    <property type="project" value="UniProtKB-UniPathway"/>
</dbReference>
<evidence type="ECO:0000256" key="13">
    <source>
        <dbReference type="ARBA" id="ARBA00031778"/>
    </source>
</evidence>
<evidence type="ECO:0000256" key="1">
    <source>
        <dbReference type="ARBA" id="ARBA00001954"/>
    </source>
</evidence>
<evidence type="ECO:0000256" key="6">
    <source>
        <dbReference type="ARBA" id="ARBA00016835"/>
    </source>
</evidence>
<dbReference type="InterPro" id="IPR003819">
    <property type="entry name" value="TauD/TfdA-like"/>
</dbReference>
<dbReference type="Pfam" id="PF02668">
    <property type="entry name" value="TauD"/>
    <property type="match status" value="1"/>
</dbReference>
<comment type="caution">
    <text evidence="19">The sequence shown here is derived from an EMBL/GenBank/DDBJ whole genome shotgun (WGS) entry which is preliminary data.</text>
</comment>
<dbReference type="InterPro" id="IPR050411">
    <property type="entry name" value="AlphaKG_dependent_hydroxylases"/>
</dbReference>
<dbReference type="InterPro" id="IPR038492">
    <property type="entry name" value="GBBH-like_N_sf"/>
</dbReference>
<keyword evidence="8" id="KW-0124">Carnitine biosynthesis</keyword>
<accession>A0A1D2NKE0</accession>
<reference evidence="19 20" key="1">
    <citation type="journal article" date="2016" name="Genome Biol. Evol.">
        <title>Gene Family Evolution Reflects Adaptation to Soil Environmental Stressors in the Genome of the Collembolan Orchesella cincta.</title>
        <authorList>
            <person name="Faddeeva-Vakhrusheva A."/>
            <person name="Derks M.F."/>
            <person name="Anvar S.Y."/>
            <person name="Agamennone V."/>
            <person name="Suring W."/>
            <person name="Smit S."/>
            <person name="van Straalen N.M."/>
            <person name="Roelofs D."/>
        </authorList>
    </citation>
    <scope>NUCLEOTIDE SEQUENCE [LARGE SCALE GENOMIC DNA]</scope>
    <source>
        <tissue evidence="19">Mixed pool</tissue>
    </source>
</reference>
<dbReference type="EC" id="1.14.11.8" evidence="5"/>
<dbReference type="GO" id="GO:0005739">
    <property type="term" value="C:mitochondrion"/>
    <property type="evidence" value="ECO:0007669"/>
    <property type="project" value="TreeGrafter"/>
</dbReference>
<keyword evidence="20" id="KW-1185">Reference proteome</keyword>
<feature type="domain" description="TauD/TfdA-like" evidence="17">
    <location>
        <begin position="154"/>
        <end position="389"/>
    </location>
</feature>
<evidence type="ECO:0000313" key="20">
    <source>
        <dbReference type="Proteomes" id="UP000094527"/>
    </source>
</evidence>
<dbReference type="InterPro" id="IPR042098">
    <property type="entry name" value="TauD-like_sf"/>
</dbReference>
<evidence type="ECO:0000256" key="7">
    <source>
        <dbReference type="ARBA" id="ARBA00022723"/>
    </source>
</evidence>
<dbReference type="SUPFAM" id="SSF51197">
    <property type="entry name" value="Clavaminate synthase-like"/>
    <property type="match status" value="1"/>
</dbReference>
<gene>
    <name evidence="19" type="ORF">Ocin01_01244</name>
</gene>
<feature type="non-terminal residue" evidence="19">
    <location>
        <position position="408"/>
    </location>
</feature>
<evidence type="ECO:0000256" key="3">
    <source>
        <dbReference type="ARBA" id="ARBA00005022"/>
    </source>
</evidence>
<comment type="pathway">
    <text evidence="3">Amine and polyamine biosynthesis; carnitine biosynthesis.</text>
</comment>
<evidence type="ECO:0000256" key="15">
    <source>
        <dbReference type="ARBA" id="ARBA00046008"/>
    </source>
</evidence>
<dbReference type="NCBIfam" id="TIGR02410">
    <property type="entry name" value="carnitine_TMLD"/>
    <property type="match status" value="1"/>
</dbReference>
<evidence type="ECO:0000256" key="4">
    <source>
        <dbReference type="ARBA" id="ARBA00008654"/>
    </source>
</evidence>
<dbReference type="STRING" id="48709.A0A1D2NKE0"/>
<proteinExistence type="inferred from homology"/>
<evidence type="ECO:0000256" key="9">
    <source>
        <dbReference type="ARBA" id="ARBA00022964"/>
    </source>
</evidence>
<dbReference type="InterPro" id="IPR010376">
    <property type="entry name" value="GBBH-like_N"/>
</dbReference>
<comment type="function">
    <text evidence="15">Converts trimethyllysine (TML) into hydroxytrimethyllysine (HTML).</text>
</comment>
<evidence type="ECO:0000256" key="11">
    <source>
        <dbReference type="ARBA" id="ARBA00023004"/>
    </source>
</evidence>
<comment type="catalytic activity">
    <reaction evidence="16">
        <text>N(6),N(6),N(6)-trimethyl-L-lysine + 2-oxoglutarate + O2 = (3S)-3-hydroxy-N(6),N(6),N(6)-trimethyl-L-lysine + succinate + CO2</text>
        <dbReference type="Rhea" id="RHEA:14181"/>
        <dbReference type="ChEBI" id="CHEBI:15379"/>
        <dbReference type="ChEBI" id="CHEBI:16526"/>
        <dbReference type="ChEBI" id="CHEBI:16810"/>
        <dbReference type="ChEBI" id="CHEBI:30031"/>
        <dbReference type="ChEBI" id="CHEBI:58100"/>
        <dbReference type="ChEBI" id="CHEBI:141499"/>
        <dbReference type="EC" id="1.14.11.8"/>
    </reaction>
</comment>
<name>A0A1D2NKE0_ORCCI</name>
<keyword evidence="7" id="KW-0479">Metal-binding</keyword>
<dbReference type="AlphaFoldDB" id="A0A1D2NKE0"/>
<sequence length="408" mass="47100">IRRGRYQQLRLSSQSQIANVKFDVSKILSFKLPKESNTLHVHSVWLRHHCQCEKCYNYKTHQRVRIPSDLPNTSSVKNFTLKDKEWIIDWNDDHTSTFNIDWLKIHAPKSLAETSLVSLPGVRQEACRQSSNYYYNKCFKKVESILNDPLEVAIHFDEFMKAGNEGVTHLLSKILRHGYGIVNHCPPDFETTKKVILKVSHPQNTIYGDFSEWTSDLAHADTAYTSDVVHMHTDTSYFTEPIGLQVFHCLTHNGTGGLNSLVDGFQIAKQIARDCQESYELLSTLEIPSQYVDEGKHHFHHKDVTFGHDKTTFEIHKIRYNPHDMAVLKDLPFEHVERFYQSLVNLSNIIEGSQQTIKLSPGLVLFLDNWRALHGRTAYTGFRHLCGAYISRSDWLSRARTLGLLKDY</sequence>
<evidence type="ECO:0000313" key="19">
    <source>
        <dbReference type="EMBL" id="ODN05436.1"/>
    </source>
</evidence>
<evidence type="ECO:0000256" key="16">
    <source>
        <dbReference type="ARBA" id="ARBA00049334"/>
    </source>
</evidence>
<keyword evidence="10" id="KW-0560">Oxidoreductase</keyword>
<comment type="cofactor">
    <cofactor evidence="2">
        <name>L-ascorbate</name>
        <dbReference type="ChEBI" id="CHEBI:38290"/>
    </cofactor>
</comment>
<evidence type="ECO:0000259" key="17">
    <source>
        <dbReference type="Pfam" id="PF02668"/>
    </source>
</evidence>
<dbReference type="OMA" id="EKVCIQP"/>
<organism evidence="19 20">
    <name type="scientific">Orchesella cincta</name>
    <name type="common">Springtail</name>
    <name type="synonym">Podura cincta</name>
    <dbReference type="NCBI Taxonomy" id="48709"/>
    <lineage>
        <taxon>Eukaryota</taxon>
        <taxon>Metazoa</taxon>
        <taxon>Ecdysozoa</taxon>
        <taxon>Arthropoda</taxon>
        <taxon>Hexapoda</taxon>
        <taxon>Collembola</taxon>
        <taxon>Entomobryomorpha</taxon>
        <taxon>Entomobryoidea</taxon>
        <taxon>Orchesellidae</taxon>
        <taxon>Orchesellinae</taxon>
        <taxon>Orchesella</taxon>
    </lineage>
</organism>
<feature type="domain" description="Gamma-butyrobetaine hydroxylase-like N-terminal" evidence="18">
    <location>
        <begin position="35"/>
        <end position="103"/>
    </location>
</feature>
<comment type="cofactor">
    <cofactor evidence="1">
        <name>Fe(2+)</name>
        <dbReference type="ChEBI" id="CHEBI:29033"/>
    </cofactor>
</comment>
<keyword evidence="11" id="KW-0408">Iron</keyword>
<feature type="non-terminal residue" evidence="19">
    <location>
        <position position="1"/>
    </location>
</feature>